<evidence type="ECO:0000313" key="3">
    <source>
        <dbReference type="Proteomes" id="UP000631114"/>
    </source>
</evidence>
<sequence>MVDRVIREDDAAPSFSLGPEFDTPLQTQDNLSESISSDDEIEEPDTDDDDSGGGDGDNNGGGGGGGNFNVQLHDSTDEETPLDPQVYEVAPRNNSRRGVLNDNSQRMYEPGRGSVGQRRQRGHIIRNDVDIDSISSNFEAMSMSSGTHDHDNESVYGSGWGYNQSRDNDYSSGIISQPASSASYGYWMGADQQPYGAPQPEPTYGQLYPSYEPVGTTPGFIALRPMYSYTNTPRIGIMLEFPTQKYEWHVRQFLDGGYNSVYSWVGYCEAIRIQESGIEVDQPRHSFMY</sequence>
<organism evidence="2 3">
    <name type="scientific">Coptis chinensis</name>
    <dbReference type="NCBI Taxonomy" id="261450"/>
    <lineage>
        <taxon>Eukaryota</taxon>
        <taxon>Viridiplantae</taxon>
        <taxon>Streptophyta</taxon>
        <taxon>Embryophyta</taxon>
        <taxon>Tracheophyta</taxon>
        <taxon>Spermatophyta</taxon>
        <taxon>Magnoliopsida</taxon>
        <taxon>Ranunculales</taxon>
        <taxon>Ranunculaceae</taxon>
        <taxon>Coptidoideae</taxon>
        <taxon>Coptis</taxon>
    </lineage>
</organism>
<feature type="region of interest" description="Disordered" evidence="1">
    <location>
        <begin position="1"/>
        <end position="127"/>
    </location>
</feature>
<feature type="compositionally biased region" description="Acidic residues" evidence="1">
    <location>
        <begin position="36"/>
        <end position="52"/>
    </location>
</feature>
<keyword evidence="3" id="KW-1185">Reference proteome</keyword>
<proteinExistence type="predicted"/>
<feature type="compositionally biased region" description="Basic and acidic residues" evidence="1">
    <location>
        <begin position="1"/>
        <end position="10"/>
    </location>
</feature>
<evidence type="ECO:0000256" key="1">
    <source>
        <dbReference type="SAM" id="MobiDB-lite"/>
    </source>
</evidence>
<protein>
    <submittedName>
        <fullName evidence="2">Uncharacterized protein</fullName>
    </submittedName>
</protein>
<feature type="compositionally biased region" description="Gly residues" evidence="1">
    <location>
        <begin position="53"/>
        <end position="67"/>
    </location>
</feature>
<gene>
    <name evidence="2" type="ORF">IFM89_009479</name>
</gene>
<dbReference type="EMBL" id="JADFTS010000004">
    <property type="protein sequence ID" value="KAF9608360.1"/>
    <property type="molecule type" value="Genomic_DNA"/>
</dbReference>
<evidence type="ECO:0000313" key="2">
    <source>
        <dbReference type="EMBL" id="KAF9608360.1"/>
    </source>
</evidence>
<reference evidence="2 3" key="1">
    <citation type="submission" date="2020-10" db="EMBL/GenBank/DDBJ databases">
        <title>The Coptis chinensis genome and diversification of protoberbering-type alkaloids.</title>
        <authorList>
            <person name="Wang B."/>
            <person name="Shu S."/>
            <person name="Song C."/>
            <person name="Liu Y."/>
        </authorList>
    </citation>
    <scope>NUCLEOTIDE SEQUENCE [LARGE SCALE GENOMIC DNA]</scope>
    <source>
        <strain evidence="2">HL-2020</strain>
        <tissue evidence="2">Leaf</tissue>
    </source>
</reference>
<name>A0A835HWQ4_9MAGN</name>
<accession>A0A835HWQ4</accession>
<dbReference type="Proteomes" id="UP000631114">
    <property type="component" value="Unassembled WGS sequence"/>
</dbReference>
<dbReference type="AlphaFoldDB" id="A0A835HWQ4"/>
<comment type="caution">
    <text evidence="2">The sequence shown here is derived from an EMBL/GenBank/DDBJ whole genome shotgun (WGS) entry which is preliminary data.</text>
</comment>